<protein>
    <submittedName>
        <fullName evidence="1">Uncharacterized protein</fullName>
    </submittedName>
</protein>
<gene>
    <name evidence="1" type="ORF">CRG98_014001</name>
</gene>
<dbReference type="EMBL" id="PGOL01000741">
    <property type="protein sequence ID" value="PKI65608.1"/>
    <property type="molecule type" value="Genomic_DNA"/>
</dbReference>
<evidence type="ECO:0000313" key="1">
    <source>
        <dbReference type="EMBL" id="PKI65608.1"/>
    </source>
</evidence>
<dbReference type="Proteomes" id="UP000233551">
    <property type="component" value="Unassembled WGS sequence"/>
</dbReference>
<name>A0A2I0KAP0_PUNGR</name>
<sequence>MKLRNTDSVVSFTTMTGRLRTPSMNQMSFKLQVLLFSSLIPASLSSVAEGSILAPSSHASATCGLLRRVLLLRPLPRRLLLRTSRMCRHLPIFMKRGMLGQQNSRISLLTYSVLHEGKQARNFS</sequence>
<accession>A0A2I0KAP0</accession>
<comment type="caution">
    <text evidence="1">The sequence shown here is derived from an EMBL/GenBank/DDBJ whole genome shotgun (WGS) entry which is preliminary data.</text>
</comment>
<reference evidence="1 2" key="1">
    <citation type="submission" date="2017-11" db="EMBL/GenBank/DDBJ databases">
        <title>De-novo sequencing of pomegranate (Punica granatum L.) genome.</title>
        <authorList>
            <person name="Akparov Z."/>
            <person name="Amiraslanov A."/>
            <person name="Hajiyeva S."/>
            <person name="Abbasov M."/>
            <person name="Kaur K."/>
            <person name="Hamwieh A."/>
            <person name="Solovyev V."/>
            <person name="Salamov A."/>
            <person name="Braich B."/>
            <person name="Kosarev P."/>
            <person name="Mahmoud A."/>
            <person name="Hajiyev E."/>
            <person name="Babayeva S."/>
            <person name="Izzatullayeva V."/>
            <person name="Mammadov A."/>
            <person name="Mammadov A."/>
            <person name="Sharifova S."/>
            <person name="Ojaghi J."/>
            <person name="Eynullazada K."/>
            <person name="Bayramov B."/>
            <person name="Abdulazimova A."/>
            <person name="Shahmuradov I."/>
        </authorList>
    </citation>
    <scope>NUCLEOTIDE SEQUENCE [LARGE SCALE GENOMIC DNA]</scope>
    <source>
        <strain evidence="2">cv. AG2017</strain>
        <tissue evidence="1">Leaf</tissue>
    </source>
</reference>
<keyword evidence="2" id="KW-1185">Reference proteome</keyword>
<proteinExistence type="predicted"/>
<dbReference type="AlphaFoldDB" id="A0A2I0KAP0"/>
<organism evidence="1 2">
    <name type="scientific">Punica granatum</name>
    <name type="common">Pomegranate</name>
    <dbReference type="NCBI Taxonomy" id="22663"/>
    <lineage>
        <taxon>Eukaryota</taxon>
        <taxon>Viridiplantae</taxon>
        <taxon>Streptophyta</taxon>
        <taxon>Embryophyta</taxon>
        <taxon>Tracheophyta</taxon>
        <taxon>Spermatophyta</taxon>
        <taxon>Magnoliopsida</taxon>
        <taxon>eudicotyledons</taxon>
        <taxon>Gunneridae</taxon>
        <taxon>Pentapetalae</taxon>
        <taxon>rosids</taxon>
        <taxon>malvids</taxon>
        <taxon>Myrtales</taxon>
        <taxon>Lythraceae</taxon>
        <taxon>Punica</taxon>
    </lineage>
</organism>
<evidence type="ECO:0000313" key="2">
    <source>
        <dbReference type="Proteomes" id="UP000233551"/>
    </source>
</evidence>